<evidence type="ECO:0000313" key="2">
    <source>
        <dbReference type="Proteomes" id="UP000549617"/>
    </source>
</evidence>
<dbReference type="Proteomes" id="UP000549617">
    <property type="component" value="Unassembled WGS sequence"/>
</dbReference>
<proteinExistence type="predicted"/>
<gene>
    <name evidence="1" type="ORF">FHS49_003506</name>
</gene>
<protein>
    <submittedName>
        <fullName evidence="1">Uncharacterized protein</fullName>
    </submittedName>
</protein>
<evidence type="ECO:0000313" key="1">
    <source>
        <dbReference type="EMBL" id="MBB5687478.1"/>
    </source>
</evidence>
<keyword evidence="2" id="KW-1185">Reference proteome</keyword>
<organism evidence="1 2">
    <name type="scientific">Sphingobium boeckii</name>
    <dbReference type="NCBI Taxonomy" id="1082345"/>
    <lineage>
        <taxon>Bacteria</taxon>
        <taxon>Pseudomonadati</taxon>
        <taxon>Pseudomonadota</taxon>
        <taxon>Alphaproteobacteria</taxon>
        <taxon>Sphingomonadales</taxon>
        <taxon>Sphingomonadaceae</taxon>
        <taxon>Sphingobium</taxon>
    </lineage>
</organism>
<reference evidence="1 2" key="1">
    <citation type="submission" date="2020-08" db="EMBL/GenBank/DDBJ databases">
        <title>Genomic Encyclopedia of Type Strains, Phase IV (KMG-IV): sequencing the most valuable type-strain genomes for metagenomic binning, comparative biology and taxonomic classification.</title>
        <authorList>
            <person name="Goeker M."/>
        </authorList>
    </citation>
    <scope>NUCLEOTIDE SEQUENCE [LARGE SCALE GENOMIC DNA]</scope>
    <source>
        <strain evidence="1 2">DSM 25079</strain>
    </source>
</reference>
<dbReference type="EMBL" id="JACIJC010000005">
    <property type="protein sequence ID" value="MBB5687478.1"/>
    <property type="molecule type" value="Genomic_DNA"/>
</dbReference>
<accession>A0A7W9AL16</accession>
<dbReference type="RefSeq" id="WP_184021061.1">
    <property type="nucleotide sequence ID" value="NZ_JACIJC010000005.1"/>
</dbReference>
<sequence length="245" mass="27690">MLTSCSSENPPTNVVVDSNEKTAEMLPVQDQHNYIEREKYTYFYATAISEEDRKQGKVVGKILAFQYLGLRNGTHNLASLDDQGRRLYTSECSVPCRVIKNNAGGRIDRTPYEPDSVIGSAFEDAINGRLEVWKNDIQNQLKNKNRYVQLLPQSLPVAFLGEWNTNLQDCGTGRNESRLVIAPDKLQFYESDANVKSIKIHSSRSITIEASFSGEGELWNDTFEMVLSRSGDDLTIEDNTRHKCN</sequence>
<dbReference type="AlphaFoldDB" id="A0A7W9AL16"/>
<name>A0A7W9AL16_9SPHN</name>
<comment type="caution">
    <text evidence="1">The sequence shown here is derived from an EMBL/GenBank/DDBJ whole genome shotgun (WGS) entry which is preliminary data.</text>
</comment>